<sequence length="707" mass="79756">MPTEPSVKRDLQATADLLDALQQEPALLDDPDFMRRLSILRQKHEETTNFLARKLGAPPLMTTSGKKKTLNVRTMQVANQHHLCDGFHYAQVQHHDKPTTSKSHTTVRREDSSSTSQSTVREILSKATEKYHLPKRLSQNSIATSSVAMPSGLLLSNSVTKNAKHIGKNSGFKNTSQTHQNSAIATSSHVVEESFLSDGLSTTREVSTIVDEIVDEVPQRAKVSDNHGRVPEIRWRIDRKRSKSMQNVAEPRSEYVPKITVPKPFQLTLRKTISNTYAKKFMSDMMEEKKQKETEEIKIIKSTKFVAKSVPKSTYVPTNTFVTEIKYVEAMRRKVAAVAKKKFDAQNEMVRSKSEGNLAIIKPLGYIPPSTYISPIPVKPNARSRSATTRSAILIQEATTPKGIKSHRHTSNLTHNLRHGKCKIDSSAGTVLRRTSPPDFNKIHAQINKEYRKTNSKPSTVPIPFKFESRSQSANPRHTNCQVKEPEMFHKSWRSQSDKKKQVPRVPSTHAAQLREELSKAKKEKADSSKEEFWKEENRKRIATFLGARSKTEEDIAIRTRRKIQQQQETTQDYMRQLAQMKQRVLNGPLIMEKQTALAQEHRLKRKFEQRMRASHKVVSTTTMTASASKTSPKDSVSSRRNSESSQSAAGTFVVEKVEEYDDDFENGTSSKNSDESEDESETEFTGSSASRSSSDNSKSSGSRSDS</sequence>
<dbReference type="GO" id="GO:0044782">
    <property type="term" value="P:cilium organization"/>
    <property type="evidence" value="ECO:0007669"/>
    <property type="project" value="TreeGrafter"/>
</dbReference>
<organism evidence="3 4">
    <name type="scientific">Caenorhabditis japonica</name>
    <dbReference type="NCBI Taxonomy" id="281687"/>
    <lineage>
        <taxon>Eukaryota</taxon>
        <taxon>Metazoa</taxon>
        <taxon>Ecdysozoa</taxon>
        <taxon>Nematoda</taxon>
        <taxon>Chromadorea</taxon>
        <taxon>Rhabditida</taxon>
        <taxon>Rhabditina</taxon>
        <taxon>Rhabditomorpha</taxon>
        <taxon>Rhabditoidea</taxon>
        <taxon>Rhabditidae</taxon>
        <taxon>Peloderinae</taxon>
        <taxon>Caenorhabditis</taxon>
    </lineage>
</organism>
<evidence type="ECO:0000313" key="3">
    <source>
        <dbReference type="EnsemblMetazoa" id="CJA09636.1"/>
    </source>
</evidence>
<dbReference type="AlphaFoldDB" id="A0A8R1HSE8"/>
<feature type="compositionally biased region" description="Basic and acidic residues" evidence="2">
    <location>
        <begin position="488"/>
        <end position="501"/>
    </location>
</feature>
<feature type="region of interest" description="Disordered" evidence="2">
    <location>
        <begin position="610"/>
        <end position="707"/>
    </location>
</feature>
<dbReference type="Proteomes" id="UP000005237">
    <property type="component" value="Unassembled WGS sequence"/>
</dbReference>
<proteinExistence type="predicted"/>
<protein>
    <submittedName>
        <fullName evidence="3">Uncharacterized protein</fullName>
    </submittedName>
</protein>
<evidence type="ECO:0000313" key="4">
    <source>
        <dbReference type="Proteomes" id="UP000005237"/>
    </source>
</evidence>
<reference evidence="3" key="2">
    <citation type="submission" date="2022-06" db="UniProtKB">
        <authorList>
            <consortium name="EnsemblMetazoa"/>
        </authorList>
    </citation>
    <scope>IDENTIFICATION</scope>
    <source>
        <strain evidence="3">DF5081</strain>
    </source>
</reference>
<dbReference type="GO" id="GO:0005856">
    <property type="term" value="C:cytoskeleton"/>
    <property type="evidence" value="ECO:0007669"/>
    <property type="project" value="UniProtKB-ARBA"/>
</dbReference>
<dbReference type="PANTHER" id="PTHR21501">
    <property type="entry name" value="PROTEIN FAM-161"/>
    <property type="match status" value="1"/>
</dbReference>
<keyword evidence="4" id="KW-1185">Reference proteome</keyword>
<feature type="compositionally biased region" description="Low complexity" evidence="2">
    <location>
        <begin position="617"/>
        <end position="631"/>
    </location>
</feature>
<feature type="region of interest" description="Disordered" evidence="2">
    <location>
        <begin position="95"/>
        <end position="120"/>
    </location>
</feature>
<dbReference type="GO" id="GO:0005929">
    <property type="term" value="C:cilium"/>
    <property type="evidence" value="ECO:0007669"/>
    <property type="project" value="TreeGrafter"/>
</dbReference>
<evidence type="ECO:0000256" key="2">
    <source>
        <dbReference type="SAM" id="MobiDB-lite"/>
    </source>
</evidence>
<dbReference type="EnsemblMetazoa" id="CJA09636.1">
    <property type="protein sequence ID" value="CJA09636.1"/>
    <property type="gene ID" value="WBGene00128840"/>
</dbReference>
<reference evidence="4" key="1">
    <citation type="submission" date="2010-08" db="EMBL/GenBank/DDBJ databases">
        <authorList>
            <consortium name="Caenorhabditis japonica Sequencing Consortium"/>
            <person name="Wilson R.K."/>
        </authorList>
    </citation>
    <scope>NUCLEOTIDE SEQUENCE [LARGE SCALE GENOMIC DNA]</scope>
    <source>
        <strain evidence="4">DF5081</strain>
    </source>
</reference>
<accession>A0A8R1HSE8</accession>
<keyword evidence="1" id="KW-0175">Coiled coil</keyword>
<feature type="compositionally biased region" description="Low complexity" evidence="2">
    <location>
        <begin position="684"/>
        <end position="707"/>
    </location>
</feature>
<name>A0A8R1HSE8_CAEJA</name>
<evidence type="ECO:0000256" key="1">
    <source>
        <dbReference type="ARBA" id="ARBA00023054"/>
    </source>
</evidence>
<dbReference type="InterPro" id="IPR051655">
    <property type="entry name" value="FAM161"/>
</dbReference>
<feature type="region of interest" description="Disordered" evidence="2">
    <location>
        <begin position="488"/>
        <end position="511"/>
    </location>
</feature>
<dbReference type="PANTHER" id="PTHR21501:SF1">
    <property type="entry name" value="PROTEIN FAM-161"/>
    <property type="match status" value="1"/>
</dbReference>